<sequence length="131" mass="14179">MEGLADTLALTTSTADGKALLPSYHSVTTKFVNAEDPRSGFVVSASTDAPASLPSDVVLGFPENRKSVSACMSSPMPAVQCDIPSRMGQRCHQPPPAFTRCIADNVQAQPAAHLVLRRAQRRRQLRRLHQL</sequence>
<name>A0AAD5L4M8_PYTIN</name>
<accession>A0AAD5L4M8</accession>
<evidence type="ECO:0000313" key="2">
    <source>
        <dbReference type="Proteomes" id="UP001209570"/>
    </source>
</evidence>
<gene>
    <name evidence="1" type="ORF">P43SY_011998</name>
</gene>
<reference evidence="1" key="1">
    <citation type="submission" date="2021-12" db="EMBL/GenBank/DDBJ databases">
        <title>Prjna785345.</title>
        <authorList>
            <person name="Rujirawat T."/>
            <person name="Krajaejun T."/>
        </authorList>
    </citation>
    <scope>NUCLEOTIDE SEQUENCE</scope>
    <source>
        <strain evidence="1">Pi057C3</strain>
    </source>
</reference>
<evidence type="ECO:0000313" key="1">
    <source>
        <dbReference type="EMBL" id="KAJ0389269.1"/>
    </source>
</evidence>
<keyword evidence="2" id="KW-1185">Reference proteome</keyword>
<comment type="caution">
    <text evidence="1">The sequence shown here is derived from an EMBL/GenBank/DDBJ whole genome shotgun (WGS) entry which is preliminary data.</text>
</comment>
<dbReference type="EMBL" id="JAKCXM010004287">
    <property type="protein sequence ID" value="KAJ0389269.1"/>
    <property type="molecule type" value="Genomic_DNA"/>
</dbReference>
<dbReference type="Proteomes" id="UP001209570">
    <property type="component" value="Unassembled WGS sequence"/>
</dbReference>
<proteinExistence type="predicted"/>
<dbReference type="AlphaFoldDB" id="A0AAD5L4M8"/>
<protein>
    <submittedName>
        <fullName evidence="1">Uncharacterized protein</fullName>
    </submittedName>
</protein>
<organism evidence="1 2">
    <name type="scientific">Pythium insidiosum</name>
    <name type="common">Pythiosis disease agent</name>
    <dbReference type="NCBI Taxonomy" id="114742"/>
    <lineage>
        <taxon>Eukaryota</taxon>
        <taxon>Sar</taxon>
        <taxon>Stramenopiles</taxon>
        <taxon>Oomycota</taxon>
        <taxon>Peronosporomycetes</taxon>
        <taxon>Pythiales</taxon>
        <taxon>Pythiaceae</taxon>
        <taxon>Pythium</taxon>
    </lineage>
</organism>